<evidence type="ECO:0000313" key="2">
    <source>
        <dbReference type="EMBL" id="SMC09269.1"/>
    </source>
</evidence>
<gene>
    <name evidence="2" type="ORF">SAMN05660197_1075</name>
</gene>
<dbReference type="GO" id="GO:0005829">
    <property type="term" value="C:cytosol"/>
    <property type="evidence" value="ECO:0007669"/>
    <property type="project" value="TreeGrafter"/>
</dbReference>
<evidence type="ECO:0000313" key="3">
    <source>
        <dbReference type="Proteomes" id="UP000192602"/>
    </source>
</evidence>
<dbReference type="GO" id="GO:0006935">
    <property type="term" value="P:chemotaxis"/>
    <property type="evidence" value="ECO:0007669"/>
    <property type="project" value="InterPro"/>
</dbReference>
<dbReference type="OrthoDB" id="9790406at2"/>
<dbReference type="RefSeq" id="WP_084275506.1">
    <property type="nucleotide sequence ID" value="NZ_AP026671.1"/>
</dbReference>
<feature type="domain" description="CheW-like" evidence="1">
    <location>
        <begin position="20"/>
        <end position="165"/>
    </location>
</feature>
<protein>
    <submittedName>
        <fullName evidence="2">Purine-binding chemotaxis protein CheW</fullName>
    </submittedName>
</protein>
<evidence type="ECO:0000259" key="1">
    <source>
        <dbReference type="PROSITE" id="PS50851"/>
    </source>
</evidence>
<dbReference type="SUPFAM" id="SSF50341">
    <property type="entry name" value="CheW-like"/>
    <property type="match status" value="1"/>
</dbReference>
<dbReference type="Gene3D" id="2.40.50.180">
    <property type="entry name" value="CheA-289, Domain 4"/>
    <property type="match status" value="1"/>
</dbReference>
<dbReference type="PANTHER" id="PTHR22617">
    <property type="entry name" value="CHEMOTAXIS SENSOR HISTIDINE KINASE-RELATED"/>
    <property type="match status" value="1"/>
</dbReference>
<dbReference type="GO" id="GO:0007165">
    <property type="term" value="P:signal transduction"/>
    <property type="evidence" value="ECO:0007669"/>
    <property type="project" value="InterPro"/>
</dbReference>
<proteinExistence type="predicted"/>
<dbReference type="Gene3D" id="2.30.30.40">
    <property type="entry name" value="SH3 Domains"/>
    <property type="match status" value="1"/>
</dbReference>
<accession>A0A1W1WSU1</accession>
<sequence>MNDIEVLGLSETIEEDLKEEQRVIAFLLNKELIGIDIKNIIKITKRLDITPVPKTPEHILGVMNLRGNIVPVVNVKQMLGLPHDKKEEQEFILIIDSAIGNIGLMIDQVVGAITIDDEEILPAPINSIGIDAKYITGVVVTDEEVGDKNLLILLDIEKLFHKSDQENEE</sequence>
<dbReference type="InterPro" id="IPR039315">
    <property type="entry name" value="CheW"/>
</dbReference>
<dbReference type="PANTHER" id="PTHR22617:SF23">
    <property type="entry name" value="CHEMOTAXIS PROTEIN CHEW"/>
    <property type="match status" value="1"/>
</dbReference>
<dbReference type="AlphaFoldDB" id="A0A1W1WSU1"/>
<organism evidence="2 3">
    <name type="scientific">Nitratiruptor tergarcus DSM 16512</name>
    <dbReference type="NCBI Taxonomy" id="1069081"/>
    <lineage>
        <taxon>Bacteria</taxon>
        <taxon>Pseudomonadati</taxon>
        <taxon>Campylobacterota</taxon>
        <taxon>Epsilonproteobacteria</taxon>
        <taxon>Nautiliales</taxon>
        <taxon>Nitratiruptoraceae</taxon>
        <taxon>Nitratiruptor</taxon>
    </lineage>
</organism>
<dbReference type="EMBL" id="FWWZ01000001">
    <property type="protein sequence ID" value="SMC09269.1"/>
    <property type="molecule type" value="Genomic_DNA"/>
</dbReference>
<dbReference type="InterPro" id="IPR002545">
    <property type="entry name" value="CheW-lke_dom"/>
</dbReference>
<reference evidence="3" key="1">
    <citation type="submission" date="2017-04" db="EMBL/GenBank/DDBJ databases">
        <authorList>
            <person name="Varghese N."/>
            <person name="Submissions S."/>
        </authorList>
    </citation>
    <scope>NUCLEOTIDE SEQUENCE [LARGE SCALE GENOMIC DNA]</scope>
    <source>
        <strain evidence="3">DSM 16512</strain>
    </source>
</reference>
<dbReference type="PROSITE" id="PS50851">
    <property type="entry name" value="CHEW"/>
    <property type="match status" value="1"/>
</dbReference>
<dbReference type="Pfam" id="PF01584">
    <property type="entry name" value="CheW"/>
    <property type="match status" value="1"/>
</dbReference>
<dbReference type="STRING" id="1069081.SAMN05660197_1075"/>
<dbReference type="SMART" id="SM00260">
    <property type="entry name" value="CheW"/>
    <property type="match status" value="1"/>
</dbReference>
<keyword evidence="3" id="KW-1185">Reference proteome</keyword>
<dbReference type="Proteomes" id="UP000192602">
    <property type="component" value="Unassembled WGS sequence"/>
</dbReference>
<name>A0A1W1WSU1_9BACT</name>
<dbReference type="InterPro" id="IPR036061">
    <property type="entry name" value="CheW-like_dom_sf"/>
</dbReference>